<evidence type="ECO:0000313" key="4">
    <source>
        <dbReference type="EMBL" id="MBO8185064.1"/>
    </source>
</evidence>
<dbReference type="Gene3D" id="3.40.50.1820">
    <property type="entry name" value="alpha/beta hydrolase"/>
    <property type="match status" value="1"/>
</dbReference>
<feature type="domain" description="Carrier" evidence="3">
    <location>
        <begin position="1366"/>
        <end position="1452"/>
    </location>
</feature>
<dbReference type="InterPro" id="IPR029058">
    <property type="entry name" value="AB_hydrolase_fold"/>
</dbReference>
<dbReference type="Pfam" id="PF00668">
    <property type="entry name" value="Condensation"/>
    <property type="match status" value="1"/>
</dbReference>
<dbReference type="InterPro" id="IPR001242">
    <property type="entry name" value="Condensation_dom"/>
</dbReference>
<dbReference type="Pfam" id="PF00550">
    <property type="entry name" value="PP-binding"/>
    <property type="match status" value="2"/>
</dbReference>
<dbReference type="InterPro" id="IPR023213">
    <property type="entry name" value="CAT-like_dom_sf"/>
</dbReference>
<dbReference type="Pfam" id="PF00501">
    <property type="entry name" value="AMP-binding"/>
    <property type="match status" value="1"/>
</dbReference>
<dbReference type="InterPro" id="IPR025110">
    <property type="entry name" value="AMP-bd_C"/>
</dbReference>
<dbReference type="Pfam" id="PF00975">
    <property type="entry name" value="Thioesterase"/>
    <property type="match status" value="1"/>
</dbReference>
<dbReference type="InterPro" id="IPR036736">
    <property type="entry name" value="ACP-like_sf"/>
</dbReference>
<dbReference type="PANTHER" id="PTHR45527">
    <property type="entry name" value="NONRIBOSOMAL PEPTIDE SYNTHETASE"/>
    <property type="match status" value="1"/>
</dbReference>
<keyword evidence="5" id="KW-1185">Reference proteome</keyword>
<dbReference type="CDD" id="cd17646">
    <property type="entry name" value="A_NRPS_AB3403-like"/>
    <property type="match status" value="1"/>
</dbReference>
<dbReference type="SUPFAM" id="SSF47336">
    <property type="entry name" value="ACP-like"/>
    <property type="match status" value="1"/>
</dbReference>
<reference evidence="4 5" key="1">
    <citation type="submission" date="2021-02" db="EMBL/GenBank/DDBJ databases">
        <title>Streptomyces spirodelae sp. nov., isolated from duckweed.</title>
        <authorList>
            <person name="Saimee Y."/>
            <person name="Duangmal K."/>
        </authorList>
    </citation>
    <scope>NUCLEOTIDE SEQUENCE [LARGE SCALE GENOMIC DNA]</scope>
    <source>
        <strain evidence="4 5">DW4-2</strain>
    </source>
</reference>
<dbReference type="PROSITE" id="PS50075">
    <property type="entry name" value="CARRIER"/>
    <property type="match status" value="2"/>
</dbReference>
<evidence type="ECO:0000259" key="3">
    <source>
        <dbReference type="PROSITE" id="PS50075"/>
    </source>
</evidence>
<dbReference type="InterPro" id="IPR000873">
    <property type="entry name" value="AMP-dep_synth/lig_dom"/>
</dbReference>
<comment type="cofactor">
    <cofactor evidence="1">
        <name>pantetheine 4'-phosphate</name>
        <dbReference type="ChEBI" id="CHEBI:47942"/>
    </cofactor>
</comment>
<dbReference type="RefSeq" id="WP_209263884.1">
    <property type="nucleotide sequence ID" value="NZ_JAFFZN010000004.1"/>
</dbReference>
<evidence type="ECO:0000256" key="1">
    <source>
        <dbReference type="ARBA" id="ARBA00001957"/>
    </source>
</evidence>
<dbReference type="SUPFAM" id="SSF56801">
    <property type="entry name" value="Acetyl-CoA synthetase-like"/>
    <property type="match status" value="1"/>
</dbReference>
<dbReference type="InterPro" id="IPR001031">
    <property type="entry name" value="Thioesterase"/>
</dbReference>
<accession>A0ABS3WPW8</accession>
<dbReference type="PRINTS" id="PR00154">
    <property type="entry name" value="AMPBINDING"/>
</dbReference>
<dbReference type="InterPro" id="IPR020459">
    <property type="entry name" value="AMP-binding"/>
</dbReference>
<dbReference type="Gene3D" id="3.30.559.30">
    <property type="entry name" value="Nonribosomal peptide synthetase, condensation domain"/>
    <property type="match status" value="2"/>
</dbReference>
<dbReference type="Pfam" id="PF13193">
    <property type="entry name" value="AMP-binding_C"/>
    <property type="match status" value="1"/>
</dbReference>
<name>A0ABS3WPW8_9ACTN</name>
<feature type="compositionally biased region" description="Low complexity" evidence="2">
    <location>
        <begin position="1341"/>
        <end position="1359"/>
    </location>
</feature>
<dbReference type="Gene3D" id="1.10.1200.10">
    <property type="entry name" value="ACP-like"/>
    <property type="match status" value="2"/>
</dbReference>
<dbReference type="Gene3D" id="3.30.300.30">
    <property type="match status" value="1"/>
</dbReference>
<dbReference type="Gene3D" id="2.30.38.10">
    <property type="entry name" value="Luciferase, Domain 3"/>
    <property type="match status" value="1"/>
</dbReference>
<feature type="domain" description="Carrier" evidence="3">
    <location>
        <begin position="777"/>
        <end position="851"/>
    </location>
</feature>
<organism evidence="4 5">
    <name type="scientific">Streptomyces spirodelae</name>
    <dbReference type="NCBI Taxonomy" id="2812904"/>
    <lineage>
        <taxon>Bacteria</taxon>
        <taxon>Bacillati</taxon>
        <taxon>Actinomycetota</taxon>
        <taxon>Actinomycetes</taxon>
        <taxon>Kitasatosporales</taxon>
        <taxon>Streptomycetaceae</taxon>
        <taxon>Streptomyces</taxon>
    </lineage>
</organism>
<sequence length="1709" mass="187406">MPLLASEAASSAPTPQAAYWRSQLAALAETSGFLPDFRPPTTPDITPAADADDSAGRHATLTVTLGSTLTGRLDRISRGRPEMLCVVLASALAALLGRCTGQEEVAVALPKRGAIARFAAGPLLMRTDPSGSLRQLLTRVGDALREAERHQNCDVASLATELGRPGAFDTGLALDGFHEPGFVAPGVMVNVARRHGELSLTLAYATDRFAEESVRLVGAQYALLLEKATDEPDRPVQTIQLWTAEDEKTVAAANSTERGFDTHATLHGLFAEQAARTPEAPALLTEDGTVTYGRLDARANRLARTLRERGIGPGSVVALLTERSPELLTAVLAVLKAGAAYLPVDPSYPQARIDHLLTDSAAGLALHQSRFKALAGSTPVLDIEDPASYAASAEPLRETGGAEDVAYVIYTSGSTGRPKGVLVEHRSAVNRLLWMQRAYPIGADDVVLQKTSISFDVSVWELFWWSFTGAALALPAPGVEKDPAALLAAIEKHRVTTMHFVPSMLSMFLGHLDRFGGSGATRCLRQVFASGEALAPAQAARFAELVPQAGLVNLYGPTEATVDVTHQPVEGLTGRARLPIGRPIDNVRLYVLDGEGRQAPVGVPGELYVAGVGVARGYLGRPELTAEKFVTGDGVRAATGEERLYRTGDRVRRLPDGSLDYLGRVDEQVKVRGFRVEPGEIEERLRTHPGVREAAVVAVDDGWQTSLRGFVVPSDAMTGQATEAELKEHLRAALPAYMVPGRIRVLDELPLTPNGKLDRAALRSPDALRKKAPAHVAPRNATEEALARIWREVLGLEKVGVHDNFFALGGNSIHFVSVLAKSREAGLDFTFQQLFRHQTIALLVASMEEQSGSAAASVPDVAARGAFRPFELIGPRDRELLPEDAEDAYPLSMLQAGLIFQTEITGGLGQYHDVLSYAVTGAFDAEAFTEAVRLLTLRHPILRTTYHLTGYSEFLQIVHREVEPPLTIEDLRHLDRAAQEVWHEEWLAREKSRRFEWERGGLVTLHIQVLDDELYRYTVSQHNSALDGWSISLLHTQLFELYHQVLERRDTTVRPVDNHLRNFVGLETEALRSESSRDFWREVMADPHPADVPRRPGAVETADFRVVLRDVPLPAGLTQRIEATADALSVPVKDVLLAAHMKVLSLVSGQRKVMTGYEHSGRPELPDAETTLGLHLNTVPFQVEVASGSWAELIRRVYRAELALLPHRRYPMAQMKQDLATQRQLFSTTFNFTHFYLLKNLRHLPEFSLLEMRVDSETEFPFRTEFSRSFVDDEVQLCLHYHTHLYGEEQIDRIGGYFVRVLELMAAEPDAPHEAHRFLAEEDLALLNGDAPAGGRPEPLSQSQSQSQSGPQPQSHSQPHPQPGASASHTTVARIRAAWQHVLDLPEEEIGEEDDFFALGGNSLSALRVVLELDGLVTLSDLTRLPRLGELAALVDSGGTVEGEEEELLQLLSSTAEGAQAAVVCVPYPCGHPVNFKPLAEAVEKRTPDLAVYGLEPPGHSPSRPGRFTDVTETVERTLAQLEQRPELADLPLILWGHCGGAAVTVELARALEERGFDLRQVFIGSKLLPSADEMRESIEMIESWSDDDIITYMVEETGYTEMDGLDRRYTSFMGDLFRHDVCGGYRYFIHLTENDPGWRIEAPLTVVVAGDDTGLAHAAEEYRCWERVADRVGFHRLGSGGHYFVRGNPAQTAELIERTWASAAELEG</sequence>
<dbReference type="EMBL" id="JAFFZN010000004">
    <property type="protein sequence ID" value="MBO8185064.1"/>
    <property type="molecule type" value="Genomic_DNA"/>
</dbReference>
<evidence type="ECO:0000256" key="2">
    <source>
        <dbReference type="SAM" id="MobiDB-lite"/>
    </source>
</evidence>
<dbReference type="InterPro" id="IPR010071">
    <property type="entry name" value="AA_adenyl_dom"/>
</dbReference>
<proteinExistence type="predicted"/>
<dbReference type="SUPFAM" id="SSF53474">
    <property type="entry name" value="alpha/beta-Hydrolases"/>
    <property type="match status" value="1"/>
</dbReference>
<dbReference type="InterPro" id="IPR009081">
    <property type="entry name" value="PP-bd_ACP"/>
</dbReference>
<gene>
    <name evidence="4" type="ORF">JW592_06210</name>
</gene>
<dbReference type="Gene3D" id="3.40.50.980">
    <property type="match status" value="2"/>
</dbReference>
<dbReference type="SUPFAM" id="SSF52777">
    <property type="entry name" value="CoA-dependent acyltransferases"/>
    <property type="match status" value="3"/>
</dbReference>
<comment type="caution">
    <text evidence="4">The sequence shown here is derived from an EMBL/GenBank/DDBJ whole genome shotgun (WGS) entry which is preliminary data.</text>
</comment>
<dbReference type="NCBIfam" id="TIGR01733">
    <property type="entry name" value="AA-adenyl-dom"/>
    <property type="match status" value="1"/>
</dbReference>
<protein>
    <submittedName>
        <fullName evidence="4">Amino acid adenylation domain-containing protein</fullName>
    </submittedName>
</protein>
<dbReference type="PROSITE" id="PS00455">
    <property type="entry name" value="AMP_BINDING"/>
    <property type="match status" value="1"/>
</dbReference>
<dbReference type="InterPro" id="IPR045851">
    <property type="entry name" value="AMP-bd_C_sf"/>
</dbReference>
<feature type="region of interest" description="Disordered" evidence="2">
    <location>
        <begin position="1328"/>
        <end position="1370"/>
    </location>
</feature>
<dbReference type="Proteomes" id="UP001518976">
    <property type="component" value="Unassembled WGS sequence"/>
</dbReference>
<dbReference type="InterPro" id="IPR020845">
    <property type="entry name" value="AMP-binding_CS"/>
</dbReference>
<evidence type="ECO:0000313" key="5">
    <source>
        <dbReference type="Proteomes" id="UP001518976"/>
    </source>
</evidence>
<dbReference type="PANTHER" id="PTHR45527:SF1">
    <property type="entry name" value="FATTY ACID SYNTHASE"/>
    <property type="match status" value="1"/>
</dbReference>
<dbReference type="Gene3D" id="3.30.559.10">
    <property type="entry name" value="Chloramphenicol acetyltransferase-like domain"/>
    <property type="match status" value="1"/>
</dbReference>